<dbReference type="InParanoid" id="A0A165GTJ7"/>
<dbReference type="EMBL" id="KV407458">
    <property type="protein sequence ID" value="KZF22580.1"/>
    <property type="molecule type" value="Genomic_DNA"/>
</dbReference>
<sequence length="179" mass="21223">MHACIGIRLPSFLSRELSLNHPCSISWNFLGFSLSRILETVLFRQLSFQYPVFLFFHCSSFLSYCFLFHFVRFSFYRFVHLLLSFIFIFVISFYFTSHFSFQPQTFNITWFPLYSWYFSLLSQGTAAQVGAAVMQNSTRRSAKEGWLVCWLDSEHNFSRFWRCTGVSRQLLIYIFACLG</sequence>
<evidence type="ECO:0000313" key="2">
    <source>
        <dbReference type="EMBL" id="KZF22580.1"/>
    </source>
</evidence>
<keyword evidence="1" id="KW-1133">Transmembrane helix</keyword>
<feature type="transmembrane region" description="Helical" evidence="1">
    <location>
        <begin position="78"/>
        <end position="96"/>
    </location>
</feature>
<keyword evidence="3" id="KW-1185">Reference proteome</keyword>
<feature type="transmembrane region" description="Helical" evidence="1">
    <location>
        <begin position="116"/>
        <end position="134"/>
    </location>
</feature>
<dbReference type="AlphaFoldDB" id="A0A165GTJ7"/>
<keyword evidence="1" id="KW-0812">Transmembrane</keyword>
<organism evidence="2 3">
    <name type="scientific">Xylona heveae (strain CBS 132557 / TC161)</name>
    <dbReference type="NCBI Taxonomy" id="1328760"/>
    <lineage>
        <taxon>Eukaryota</taxon>
        <taxon>Fungi</taxon>
        <taxon>Dikarya</taxon>
        <taxon>Ascomycota</taxon>
        <taxon>Pezizomycotina</taxon>
        <taxon>Xylonomycetes</taxon>
        <taxon>Xylonales</taxon>
        <taxon>Xylonaceae</taxon>
        <taxon>Xylona</taxon>
    </lineage>
</organism>
<evidence type="ECO:0000313" key="3">
    <source>
        <dbReference type="Proteomes" id="UP000076632"/>
    </source>
</evidence>
<protein>
    <submittedName>
        <fullName evidence="2">Uncharacterized protein</fullName>
    </submittedName>
</protein>
<gene>
    <name evidence="2" type="ORF">L228DRAFT_128911</name>
</gene>
<evidence type="ECO:0000256" key="1">
    <source>
        <dbReference type="SAM" id="Phobius"/>
    </source>
</evidence>
<keyword evidence="1" id="KW-0472">Membrane</keyword>
<dbReference type="GeneID" id="28894218"/>
<reference evidence="2 3" key="1">
    <citation type="journal article" date="2016" name="Fungal Biol.">
        <title>The genome of Xylona heveae provides a window into fungal endophytism.</title>
        <authorList>
            <person name="Gazis R."/>
            <person name="Kuo A."/>
            <person name="Riley R."/>
            <person name="LaButti K."/>
            <person name="Lipzen A."/>
            <person name="Lin J."/>
            <person name="Amirebrahimi M."/>
            <person name="Hesse C.N."/>
            <person name="Spatafora J.W."/>
            <person name="Henrissat B."/>
            <person name="Hainaut M."/>
            <person name="Grigoriev I.V."/>
            <person name="Hibbett D.S."/>
        </authorList>
    </citation>
    <scope>NUCLEOTIDE SEQUENCE [LARGE SCALE GENOMIC DNA]</scope>
    <source>
        <strain evidence="2 3">TC161</strain>
    </source>
</reference>
<name>A0A165GTJ7_XYLHT</name>
<accession>A0A165GTJ7</accession>
<feature type="transmembrane region" description="Helical" evidence="1">
    <location>
        <begin position="48"/>
        <end position="71"/>
    </location>
</feature>
<dbReference type="RefSeq" id="XP_018188135.1">
    <property type="nucleotide sequence ID" value="XM_018329081.1"/>
</dbReference>
<proteinExistence type="predicted"/>
<dbReference type="Proteomes" id="UP000076632">
    <property type="component" value="Unassembled WGS sequence"/>
</dbReference>